<evidence type="ECO:0000313" key="1">
    <source>
        <dbReference type="EMBL" id="EDN58784.1"/>
    </source>
</evidence>
<sequence length="44" mass="4721">MFTIHTLNKIQPTHSCHNVQPSAIAALAGQALYFGVDVNTPSKV</sequence>
<gene>
    <name evidence="1" type="ORF">VEx25_A1349</name>
</gene>
<name>A0ABM9WZE5_VIBAE</name>
<dbReference type="EMBL" id="DS267808">
    <property type="protein sequence ID" value="EDN58784.1"/>
    <property type="molecule type" value="Genomic_DNA"/>
</dbReference>
<organism evidence="1 2">
    <name type="scientific">Vibrio antiquarius (strain Ex25)</name>
    <dbReference type="NCBI Taxonomy" id="150340"/>
    <lineage>
        <taxon>Bacteria</taxon>
        <taxon>Pseudomonadati</taxon>
        <taxon>Pseudomonadota</taxon>
        <taxon>Gammaproteobacteria</taxon>
        <taxon>Vibrionales</taxon>
        <taxon>Vibrionaceae</taxon>
        <taxon>Vibrio</taxon>
        <taxon>Vibrio diabolicus subgroup</taxon>
    </lineage>
</organism>
<evidence type="ECO:0000313" key="2">
    <source>
        <dbReference type="Proteomes" id="UP000242664"/>
    </source>
</evidence>
<reference evidence="2" key="1">
    <citation type="submission" date="2006-10" db="EMBL/GenBank/DDBJ databases">
        <authorList>
            <person name="Heidelberg J."/>
            <person name="Sebastian Y."/>
        </authorList>
    </citation>
    <scope>NUCLEOTIDE SEQUENCE [LARGE SCALE GENOMIC DNA]</scope>
    <source>
        <strain evidence="2">EX25</strain>
    </source>
</reference>
<keyword evidence="2" id="KW-1185">Reference proteome</keyword>
<accession>A0ABM9WZE5</accession>
<protein>
    <submittedName>
        <fullName evidence="1">Uncharacterized protein</fullName>
    </submittedName>
</protein>
<dbReference type="Proteomes" id="UP000242664">
    <property type="component" value="Unassembled WGS sequence"/>
</dbReference>
<proteinExistence type="predicted"/>